<dbReference type="CDD" id="cd00144">
    <property type="entry name" value="MPP_PPP_family"/>
    <property type="match status" value="1"/>
</dbReference>
<evidence type="ECO:0000256" key="5">
    <source>
        <dbReference type="ARBA" id="ARBA00023211"/>
    </source>
</evidence>
<comment type="catalytic activity">
    <reaction evidence="6">
        <text>O-phospho-L-seryl-[protein] + H2O = L-seryl-[protein] + phosphate</text>
        <dbReference type="Rhea" id="RHEA:20629"/>
        <dbReference type="Rhea" id="RHEA-COMP:9863"/>
        <dbReference type="Rhea" id="RHEA-COMP:11604"/>
        <dbReference type="ChEBI" id="CHEBI:15377"/>
        <dbReference type="ChEBI" id="CHEBI:29999"/>
        <dbReference type="ChEBI" id="CHEBI:43474"/>
        <dbReference type="ChEBI" id="CHEBI:83421"/>
        <dbReference type="EC" id="3.1.3.16"/>
    </reaction>
</comment>
<evidence type="ECO:0000256" key="4">
    <source>
        <dbReference type="ARBA" id="ARBA00022912"/>
    </source>
</evidence>
<sequence>MYQDIISHDVTEYENESIRMILPVIPPPIIGQLTEKAAQIFEKEPNLLIVNCDVAVVGDLHGHILDLFRILKNLGFPPERNYLFLGDFVDRGEFSTETITLILIMKILFPEQIFIIRGNHEFPEMWSRCGFSNEVDEIYDNPNVKHCFQKSFSYIPLAALVNDSILCVHGGIGPNFMTLGQISDVKRPLQGYDDELITSVVWSDPSPQVDEFQMSTRGSGYIYGKDSLARFLKSQVLDLLVRGHECVNGGIEYSLGNLVVTVFSASNYCGMMSNKAGVLILNKDKTRENKVYPSLRYFRRLQARFVESDDDFVFNIPQSAIQQAMATPLPTLNKGKGVKSSETLRTLPMMQRRISIDKSVLNRPSQMTPQFSPPAGVVRRKSTDFGIKKAFSARQVLLKDDSVINSNPTLYNKLQPSMPMNSTRTQPPPRRLVSPSETTKHEIKMPPAEQFPSFRKKHFSDTLSEGEY</sequence>
<gene>
    <name evidence="11" type="ORF">TRFO_12505</name>
</gene>
<dbReference type="OrthoDB" id="10459682at2759"/>
<evidence type="ECO:0000256" key="2">
    <source>
        <dbReference type="ARBA" id="ARBA00022723"/>
    </source>
</evidence>
<evidence type="ECO:0000256" key="3">
    <source>
        <dbReference type="ARBA" id="ARBA00022801"/>
    </source>
</evidence>
<feature type="domain" description="Serine/threonine specific protein phosphatases" evidence="10">
    <location>
        <begin position="116"/>
        <end position="121"/>
    </location>
</feature>
<dbReference type="GO" id="GO:0046872">
    <property type="term" value="F:metal ion binding"/>
    <property type="evidence" value="ECO:0007669"/>
    <property type="project" value="UniProtKB-KW"/>
</dbReference>
<protein>
    <recommendedName>
        <fullName evidence="8">Serine/threonine-protein phosphatase</fullName>
        <ecNumber evidence="8">3.1.3.16</ecNumber>
    </recommendedName>
</protein>
<comment type="similarity">
    <text evidence="8">Belongs to the PPP phosphatase family.</text>
</comment>
<dbReference type="PANTHER" id="PTHR11668">
    <property type="entry name" value="SERINE/THREONINE PROTEIN PHOSPHATASE"/>
    <property type="match status" value="1"/>
</dbReference>
<dbReference type="GeneID" id="94831378"/>
<dbReference type="PANTHER" id="PTHR11668:SF300">
    <property type="entry name" value="SERINE_THREONINE-PROTEIN PHOSPHATASE"/>
    <property type="match status" value="1"/>
</dbReference>
<dbReference type="EMBL" id="MLAK01000014">
    <property type="protein sequence ID" value="OHT17335.1"/>
    <property type="molecule type" value="Genomic_DNA"/>
</dbReference>
<dbReference type="RefSeq" id="XP_068370471.1">
    <property type="nucleotide sequence ID" value="XM_068496674.1"/>
</dbReference>
<dbReference type="Gene3D" id="3.60.21.10">
    <property type="match status" value="1"/>
</dbReference>
<evidence type="ECO:0000256" key="6">
    <source>
        <dbReference type="ARBA" id="ARBA00047761"/>
    </source>
</evidence>
<dbReference type="InterPro" id="IPR029052">
    <property type="entry name" value="Metallo-depent_PP-like"/>
</dbReference>
<dbReference type="SUPFAM" id="SSF56300">
    <property type="entry name" value="Metallo-dependent phosphatases"/>
    <property type="match status" value="1"/>
</dbReference>
<comment type="cofactor">
    <cofactor evidence="1">
        <name>Mn(2+)</name>
        <dbReference type="ChEBI" id="CHEBI:29035"/>
    </cofactor>
</comment>
<proteinExistence type="inferred from homology"/>
<dbReference type="GO" id="GO:0005737">
    <property type="term" value="C:cytoplasm"/>
    <property type="evidence" value="ECO:0007669"/>
    <property type="project" value="TreeGrafter"/>
</dbReference>
<dbReference type="SMART" id="SM00156">
    <property type="entry name" value="PP2Ac"/>
    <property type="match status" value="1"/>
</dbReference>
<evidence type="ECO:0000256" key="1">
    <source>
        <dbReference type="ARBA" id="ARBA00001936"/>
    </source>
</evidence>
<organism evidence="11 12">
    <name type="scientific">Tritrichomonas foetus</name>
    <dbReference type="NCBI Taxonomy" id="1144522"/>
    <lineage>
        <taxon>Eukaryota</taxon>
        <taxon>Metamonada</taxon>
        <taxon>Parabasalia</taxon>
        <taxon>Tritrichomonadida</taxon>
        <taxon>Tritrichomonadidae</taxon>
        <taxon>Tritrichomonas</taxon>
    </lineage>
</organism>
<dbReference type="AlphaFoldDB" id="A0A1J4L1D9"/>
<evidence type="ECO:0000259" key="10">
    <source>
        <dbReference type="PROSITE" id="PS00125"/>
    </source>
</evidence>
<evidence type="ECO:0000313" key="11">
    <source>
        <dbReference type="EMBL" id="OHT17335.1"/>
    </source>
</evidence>
<dbReference type="InterPro" id="IPR050341">
    <property type="entry name" value="PP1_catalytic_subunit"/>
</dbReference>
<keyword evidence="12" id="KW-1185">Reference proteome</keyword>
<dbReference type="PRINTS" id="PR00114">
    <property type="entry name" value="STPHPHTASE"/>
</dbReference>
<dbReference type="Proteomes" id="UP000179807">
    <property type="component" value="Unassembled WGS sequence"/>
</dbReference>
<evidence type="ECO:0000256" key="8">
    <source>
        <dbReference type="RuleBase" id="RU004273"/>
    </source>
</evidence>
<comment type="catalytic activity">
    <reaction evidence="7 8">
        <text>O-phospho-L-threonyl-[protein] + H2O = L-threonyl-[protein] + phosphate</text>
        <dbReference type="Rhea" id="RHEA:47004"/>
        <dbReference type="Rhea" id="RHEA-COMP:11060"/>
        <dbReference type="Rhea" id="RHEA-COMP:11605"/>
        <dbReference type="ChEBI" id="CHEBI:15377"/>
        <dbReference type="ChEBI" id="CHEBI:30013"/>
        <dbReference type="ChEBI" id="CHEBI:43474"/>
        <dbReference type="ChEBI" id="CHEBI:61977"/>
        <dbReference type="EC" id="3.1.3.16"/>
    </reaction>
</comment>
<evidence type="ECO:0000313" key="12">
    <source>
        <dbReference type="Proteomes" id="UP000179807"/>
    </source>
</evidence>
<evidence type="ECO:0000256" key="7">
    <source>
        <dbReference type="ARBA" id="ARBA00048336"/>
    </source>
</evidence>
<reference evidence="11" key="1">
    <citation type="submission" date="2016-10" db="EMBL/GenBank/DDBJ databases">
        <authorList>
            <person name="Benchimol M."/>
            <person name="Almeida L.G."/>
            <person name="Vasconcelos A.T."/>
            <person name="Perreira-Neves A."/>
            <person name="Rosa I.A."/>
            <person name="Tasca T."/>
            <person name="Bogo M.R."/>
            <person name="de Souza W."/>
        </authorList>
    </citation>
    <scope>NUCLEOTIDE SEQUENCE [LARGE SCALE GENOMIC DNA]</scope>
    <source>
        <strain evidence="11">K</strain>
    </source>
</reference>
<dbReference type="VEuPathDB" id="TrichDB:TRFO_12505"/>
<keyword evidence="5" id="KW-0464">Manganese</keyword>
<keyword evidence="2" id="KW-0479">Metal-binding</keyword>
<dbReference type="InterPro" id="IPR004843">
    <property type="entry name" value="Calcineurin-like_PHP"/>
</dbReference>
<dbReference type="InterPro" id="IPR006186">
    <property type="entry name" value="Ser/Thr-sp_prot-phosphatase"/>
</dbReference>
<keyword evidence="3 8" id="KW-0378">Hydrolase</keyword>
<name>A0A1J4L1D9_9EUKA</name>
<dbReference type="GO" id="GO:0004722">
    <property type="term" value="F:protein serine/threonine phosphatase activity"/>
    <property type="evidence" value="ECO:0007669"/>
    <property type="project" value="UniProtKB-EC"/>
</dbReference>
<comment type="caution">
    <text evidence="11">The sequence shown here is derived from an EMBL/GenBank/DDBJ whole genome shotgun (WGS) entry which is preliminary data.</text>
</comment>
<keyword evidence="4" id="KW-0904">Protein phosphatase</keyword>
<dbReference type="Pfam" id="PF00149">
    <property type="entry name" value="Metallophos"/>
    <property type="match status" value="1"/>
</dbReference>
<accession>A0A1J4L1D9</accession>
<dbReference type="PROSITE" id="PS00125">
    <property type="entry name" value="SER_THR_PHOSPHATASE"/>
    <property type="match status" value="1"/>
</dbReference>
<dbReference type="GO" id="GO:0005634">
    <property type="term" value="C:nucleus"/>
    <property type="evidence" value="ECO:0007669"/>
    <property type="project" value="TreeGrafter"/>
</dbReference>
<evidence type="ECO:0000256" key="9">
    <source>
        <dbReference type="SAM" id="MobiDB-lite"/>
    </source>
</evidence>
<feature type="region of interest" description="Disordered" evidence="9">
    <location>
        <begin position="410"/>
        <end position="468"/>
    </location>
</feature>
<feature type="compositionally biased region" description="Polar residues" evidence="9">
    <location>
        <begin position="410"/>
        <end position="425"/>
    </location>
</feature>
<dbReference type="EC" id="3.1.3.16" evidence="8"/>